<protein>
    <submittedName>
        <fullName evidence="4">N-acetyltransferase</fullName>
    </submittedName>
</protein>
<reference evidence="4" key="1">
    <citation type="submission" date="2021-03" db="EMBL/GenBank/DDBJ databases">
        <title>Actinotalea soli sp. nov., isolated from soil.</title>
        <authorList>
            <person name="Ping W."/>
            <person name="Zhang J."/>
        </authorList>
    </citation>
    <scope>NUCLEOTIDE SEQUENCE</scope>
    <source>
        <strain evidence="4">BY-33</strain>
    </source>
</reference>
<keyword evidence="5" id="KW-1185">Reference proteome</keyword>
<dbReference type="Proteomes" id="UP000664209">
    <property type="component" value="Unassembled WGS sequence"/>
</dbReference>
<keyword evidence="2" id="KW-0012">Acyltransferase</keyword>
<name>A0A939LSD9_9CELL</name>
<evidence type="ECO:0000256" key="2">
    <source>
        <dbReference type="ARBA" id="ARBA00023315"/>
    </source>
</evidence>
<dbReference type="EMBL" id="JAGEMK010000003">
    <property type="protein sequence ID" value="MBO1751815.1"/>
    <property type="molecule type" value="Genomic_DNA"/>
</dbReference>
<dbReference type="PANTHER" id="PTHR43072">
    <property type="entry name" value="N-ACETYLTRANSFERASE"/>
    <property type="match status" value="1"/>
</dbReference>
<dbReference type="PANTHER" id="PTHR43072:SF23">
    <property type="entry name" value="UPF0039 PROTEIN C11D3.02C"/>
    <property type="match status" value="1"/>
</dbReference>
<comment type="caution">
    <text evidence="4">The sequence shown here is derived from an EMBL/GenBank/DDBJ whole genome shotgun (WGS) entry which is preliminary data.</text>
</comment>
<dbReference type="Pfam" id="PF13420">
    <property type="entry name" value="Acetyltransf_4"/>
    <property type="match status" value="1"/>
</dbReference>
<organism evidence="4 5">
    <name type="scientific">Actinotalea soli</name>
    <dbReference type="NCBI Taxonomy" id="2819234"/>
    <lineage>
        <taxon>Bacteria</taxon>
        <taxon>Bacillati</taxon>
        <taxon>Actinomycetota</taxon>
        <taxon>Actinomycetes</taxon>
        <taxon>Micrococcales</taxon>
        <taxon>Cellulomonadaceae</taxon>
        <taxon>Actinotalea</taxon>
    </lineage>
</organism>
<accession>A0A939LSD9</accession>
<dbReference type="GO" id="GO:0016747">
    <property type="term" value="F:acyltransferase activity, transferring groups other than amino-acyl groups"/>
    <property type="evidence" value="ECO:0007669"/>
    <property type="project" value="InterPro"/>
</dbReference>
<evidence type="ECO:0000259" key="3">
    <source>
        <dbReference type="PROSITE" id="PS51186"/>
    </source>
</evidence>
<proteinExistence type="predicted"/>
<dbReference type="InterPro" id="IPR016181">
    <property type="entry name" value="Acyl_CoA_acyltransferase"/>
</dbReference>
<evidence type="ECO:0000313" key="5">
    <source>
        <dbReference type="Proteomes" id="UP000664209"/>
    </source>
</evidence>
<dbReference type="Gene3D" id="3.40.630.30">
    <property type="match status" value="1"/>
</dbReference>
<evidence type="ECO:0000256" key="1">
    <source>
        <dbReference type="ARBA" id="ARBA00022679"/>
    </source>
</evidence>
<feature type="domain" description="N-acetyltransferase" evidence="3">
    <location>
        <begin position="9"/>
        <end position="166"/>
    </location>
</feature>
<gene>
    <name evidence="4" type="ORF">J4G33_08380</name>
</gene>
<evidence type="ECO:0000313" key="4">
    <source>
        <dbReference type="EMBL" id="MBO1751815.1"/>
    </source>
</evidence>
<dbReference type="SUPFAM" id="SSF55729">
    <property type="entry name" value="Acyl-CoA N-acyltransferases (Nat)"/>
    <property type="match status" value="1"/>
</dbReference>
<dbReference type="RefSeq" id="WP_208055477.1">
    <property type="nucleotide sequence ID" value="NZ_JAGEMK010000003.1"/>
</dbReference>
<dbReference type="AlphaFoldDB" id="A0A939LSD9"/>
<dbReference type="PROSITE" id="PS51186">
    <property type="entry name" value="GNAT"/>
    <property type="match status" value="1"/>
</dbReference>
<sequence length="179" mass="19125">MPGDASASWSVRDASPADGEACARIYAPYVTGTTVTFETEAPTVEQMTARIAAAQAEHAWLVLEAEGAVQGYAYGTAFRGRPAYRLSCEVSVYLDRDLRGVGRGRALYGALLERLTASGFHLAVAGATQPNAASVALHRALGFRQVGTFHEVGWKHGGWRDVAWFERVLSTVAPEDGPA</sequence>
<dbReference type="InterPro" id="IPR000182">
    <property type="entry name" value="GNAT_dom"/>
</dbReference>
<keyword evidence="1" id="KW-0808">Transferase</keyword>